<dbReference type="Proteomes" id="UP000027178">
    <property type="component" value="Unassembled WGS sequence"/>
</dbReference>
<dbReference type="SUPFAM" id="SSF49478">
    <property type="entry name" value="Cna protein B-type domain"/>
    <property type="match status" value="1"/>
</dbReference>
<dbReference type="SUPFAM" id="SSF117074">
    <property type="entry name" value="Hypothetical protein PA1324"/>
    <property type="match status" value="1"/>
</dbReference>
<dbReference type="InterPro" id="IPR019931">
    <property type="entry name" value="LPXTG_anchor"/>
</dbReference>
<evidence type="ECO:0000256" key="1">
    <source>
        <dbReference type="ARBA" id="ARBA00004613"/>
    </source>
</evidence>
<evidence type="ECO:0000256" key="6">
    <source>
        <dbReference type="ARBA" id="ARBA00023088"/>
    </source>
</evidence>
<dbReference type="PROSITE" id="PS50847">
    <property type="entry name" value="GRAM_POS_ANCHORING"/>
    <property type="match status" value="1"/>
</dbReference>
<dbReference type="PATRIC" id="fig|1348663.4.peg.5329"/>
<feature type="region of interest" description="Disordered" evidence="7">
    <location>
        <begin position="704"/>
        <end position="723"/>
    </location>
</feature>
<keyword evidence="11" id="KW-1185">Reference proteome</keyword>
<dbReference type="SUPFAM" id="SSF63825">
    <property type="entry name" value="YWTD domain"/>
    <property type="match status" value="1"/>
</dbReference>
<dbReference type="InterPro" id="IPR041033">
    <property type="entry name" value="SpaA_PFL_dom_1"/>
</dbReference>
<comment type="subcellular location">
    <subcellularLocation>
        <location evidence="1">Secreted</location>
    </subcellularLocation>
</comment>
<feature type="transmembrane region" description="Helical" evidence="8">
    <location>
        <begin position="824"/>
        <end position="843"/>
    </location>
</feature>
<dbReference type="Pfam" id="PF17802">
    <property type="entry name" value="SpaA"/>
    <property type="match status" value="1"/>
</dbReference>
<dbReference type="Gene3D" id="2.60.40.10">
    <property type="entry name" value="Immunoglobulins"/>
    <property type="match status" value="3"/>
</dbReference>
<protein>
    <recommendedName>
        <fullName evidence="9">Gram-positive cocci surface proteins LPxTG domain-containing protein</fullName>
    </recommendedName>
</protein>
<dbReference type="Pfam" id="PF17210">
    <property type="entry name" value="SdrD_B"/>
    <property type="match status" value="1"/>
</dbReference>
<gene>
    <name evidence="10" type="ORF">KCH_55060</name>
</gene>
<keyword evidence="6" id="KW-0572">Peptidoglycan-anchor</keyword>
<reference evidence="10 11" key="1">
    <citation type="submission" date="2014-05" db="EMBL/GenBank/DDBJ databases">
        <title>Draft Genome Sequence of Kitasatospora cheerisanensis KCTC 2395.</title>
        <authorList>
            <person name="Nam D.H."/>
        </authorList>
    </citation>
    <scope>NUCLEOTIDE SEQUENCE [LARGE SCALE GENOMIC DNA]</scope>
    <source>
        <strain evidence="10 11">KCTC 2395</strain>
    </source>
</reference>
<dbReference type="EMBL" id="JNBY01000103">
    <property type="protein sequence ID" value="KDN82771.1"/>
    <property type="molecule type" value="Genomic_DNA"/>
</dbReference>
<sequence>MSAPAATADGSVTVRVVRAVDESGTYSPVLNPGLAGVTVTLTGEDGAVKTAVTAADGTVTLKPAKATTSGKYRVQVVNPKPGVLYPAFAAREGLTGAPDKLSSNEEFVDLSAGKQATLTTGLWNPSDYCQQNAPLSTACQPSVADPAGKRTLLTFPYQSRGMNKDVTDIGTVGDTGNVFGIAWNRDDQRLFSSAQAKRDAPYGSGGPGAIYVTDPATKATKLFATVPNVGSTPHTAGGDVGYLTAVGRESLGGLKLTEDNRDLYVVNLNDRKLYRYDATAATAAKPKAVYAIPAPDCPSAADWRPYGLGMQDGTGYVGGVCSGESTQKLADLRAVVFPFDPATGEFGAAVLNQPLDHRGAPAAPCSGYYWYPWTNTKPGTGTCYYYGQPELGEIGFETDGSMLLSFRDRYSDQTSASAVPGAEFIVSAASGDLNKACKSGDSYVLDVNLGCGITTRGKGFFNTFRIGHTYATFAGMALSKVENSIATSGYDVLEHAWSAGTLFTLRNGAPDPGMGQELSTGAASFGKGASMADLEVLCDRAPLQIGNRVWYDPERSGLQLPQQKPVVGATVNLYDADGKKVGTTKTTARGEYYFDDTNVTGGLKPKTAYTIRLDNAADYAKGGPLHHWVPTKANVGADRAVDSDGTVPKGGKYVERALTTGGPGQNDHTFDFGFSRQQGELRLVKNDQDGKPLPGAVFQLWRESGKSDGLQQDGDTADAKVGEPCTTGADGTCRTVTDQGTYYWQEVTPPKGYQTPEQPVLGPVVLDDEHLEAGVTTTAVNKLVPPPPPTTPAPTPTPTPAAPAPSQPSGGLAFTGTDSTTLKYALIGGTALLVAGAGLLIAVRKRRTG</sequence>
<evidence type="ECO:0000256" key="4">
    <source>
        <dbReference type="ARBA" id="ARBA00022525"/>
    </source>
</evidence>
<comment type="caution">
    <text evidence="10">The sequence shown here is derived from an EMBL/GenBank/DDBJ whole genome shotgun (WGS) entry which is preliminary data.</text>
</comment>
<comment type="similarity">
    <text evidence="2">Belongs to the serine-aspartate repeat-containing protein (SDr) family.</text>
</comment>
<keyword evidence="3" id="KW-0134">Cell wall</keyword>
<name>A0A066YXG4_9ACTN</name>
<feature type="compositionally biased region" description="Pro residues" evidence="7">
    <location>
        <begin position="784"/>
        <end position="806"/>
    </location>
</feature>
<dbReference type="PANTHER" id="PTHR36108">
    <property type="entry name" value="COLOSSIN-B-RELATED"/>
    <property type="match status" value="1"/>
</dbReference>
<keyword evidence="8" id="KW-1133">Transmembrane helix</keyword>
<feature type="domain" description="Gram-positive cocci surface proteins LPxTG" evidence="9">
    <location>
        <begin position="812"/>
        <end position="849"/>
    </location>
</feature>
<dbReference type="eggNOG" id="COG4932">
    <property type="taxonomic scope" value="Bacteria"/>
</dbReference>
<dbReference type="InterPro" id="IPR013783">
    <property type="entry name" value="Ig-like_fold"/>
</dbReference>
<evidence type="ECO:0000256" key="2">
    <source>
        <dbReference type="ARBA" id="ARBA00007257"/>
    </source>
</evidence>
<keyword evidence="5" id="KW-0732">Signal</keyword>
<evidence type="ECO:0000256" key="8">
    <source>
        <dbReference type="SAM" id="Phobius"/>
    </source>
</evidence>
<dbReference type="InterPro" id="IPR033764">
    <property type="entry name" value="Sdr_B"/>
</dbReference>
<evidence type="ECO:0000256" key="5">
    <source>
        <dbReference type="ARBA" id="ARBA00022729"/>
    </source>
</evidence>
<evidence type="ECO:0000256" key="7">
    <source>
        <dbReference type="SAM" id="MobiDB-lite"/>
    </source>
</evidence>
<evidence type="ECO:0000256" key="3">
    <source>
        <dbReference type="ARBA" id="ARBA00022512"/>
    </source>
</evidence>
<dbReference type="RefSeq" id="WP_244305435.1">
    <property type="nucleotide sequence ID" value="NZ_KK853997.1"/>
</dbReference>
<keyword evidence="8" id="KW-0812">Transmembrane</keyword>
<evidence type="ECO:0000313" key="11">
    <source>
        <dbReference type="Proteomes" id="UP000027178"/>
    </source>
</evidence>
<dbReference type="PANTHER" id="PTHR36108:SF13">
    <property type="entry name" value="COLOSSIN-B-RELATED"/>
    <property type="match status" value="1"/>
</dbReference>
<dbReference type="AlphaFoldDB" id="A0A066YXG4"/>
<keyword evidence="4" id="KW-0964">Secreted</keyword>
<dbReference type="GO" id="GO:0005975">
    <property type="term" value="P:carbohydrate metabolic process"/>
    <property type="evidence" value="ECO:0007669"/>
    <property type="project" value="UniProtKB-ARBA"/>
</dbReference>
<dbReference type="GO" id="GO:0005576">
    <property type="term" value="C:extracellular region"/>
    <property type="evidence" value="ECO:0007669"/>
    <property type="project" value="UniProtKB-SubCell"/>
</dbReference>
<proteinExistence type="inferred from homology"/>
<accession>A0A066YXG4</accession>
<organism evidence="10 11">
    <name type="scientific">Kitasatospora cheerisanensis KCTC 2395</name>
    <dbReference type="NCBI Taxonomy" id="1348663"/>
    <lineage>
        <taxon>Bacteria</taxon>
        <taxon>Bacillati</taxon>
        <taxon>Actinomycetota</taxon>
        <taxon>Actinomycetes</taxon>
        <taxon>Kitasatosporales</taxon>
        <taxon>Streptomycetaceae</taxon>
        <taxon>Kitasatospora</taxon>
    </lineage>
</organism>
<dbReference type="HOGENOM" id="CLU_014521_0_0_11"/>
<feature type="region of interest" description="Disordered" evidence="7">
    <location>
        <begin position="782"/>
        <end position="815"/>
    </location>
</feature>
<evidence type="ECO:0000313" key="10">
    <source>
        <dbReference type="EMBL" id="KDN82771.1"/>
    </source>
</evidence>
<evidence type="ECO:0000259" key="9">
    <source>
        <dbReference type="PROSITE" id="PS50847"/>
    </source>
</evidence>
<keyword evidence="8" id="KW-0472">Membrane</keyword>